<feature type="domain" description="Chlorhexidine efflux transporter" evidence="2">
    <location>
        <begin position="72"/>
        <end position="134"/>
    </location>
</feature>
<feature type="transmembrane region" description="Helical" evidence="1">
    <location>
        <begin position="12"/>
        <end position="30"/>
    </location>
</feature>
<reference evidence="3 4" key="1">
    <citation type="submission" date="2019-10" db="EMBL/GenBank/DDBJ databases">
        <title>Cognatihalovulum marinum gen. nov. sp. nov., a new member of the family Rhodobacteraceae isolated from deep seawater of the Northwest Indian Ocean.</title>
        <authorList>
            <person name="Ruan C."/>
            <person name="Wang J."/>
            <person name="Zheng X."/>
            <person name="Song L."/>
            <person name="Zhu Y."/>
            <person name="Huang Y."/>
            <person name="Lu Z."/>
            <person name="Du W."/>
            <person name="Huang L."/>
            <person name="Dai X."/>
        </authorList>
    </citation>
    <scope>NUCLEOTIDE SEQUENCE [LARGE SCALE GENOMIC DNA]</scope>
    <source>
        <strain evidence="3 4">2CG4</strain>
    </source>
</reference>
<feature type="domain" description="Chlorhexidine efflux transporter" evidence="2">
    <location>
        <begin position="2"/>
        <end position="65"/>
    </location>
</feature>
<feature type="transmembrane region" description="Helical" evidence="1">
    <location>
        <begin position="36"/>
        <end position="57"/>
    </location>
</feature>
<keyword evidence="1" id="KW-0472">Membrane</keyword>
<dbReference type="NCBIfam" id="NF033664">
    <property type="entry name" value="PACE_transport"/>
    <property type="match status" value="1"/>
</dbReference>
<accession>A0A6L5Z6S3</accession>
<gene>
    <name evidence="3" type="ORF">GE300_22280</name>
</gene>
<keyword evidence="1" id="KW-0812">Transmembrane</keyword>
<feature type="transmembrane region" description="Helical" evidence="1">
    <location>
        <begin position="78"/>
        <end position="102"/>
    </location>
</feature>
<dbReference type="EMBL" id="WIND01000073">
    <property type="protein sequence ID" value="MSU92261.1"/>
    <property type="molecule type" value="Genomic_DNA"/>
</dbReference>
<dbReference type="InterPro" id="IPR058208">
    <property type="entry name" value="PACE"/>
</dbReference>
<name>A0A6L5Z6S3_9RHOB</name>
<evidence type="ECO:0000313" key="3">
    <source>
        <dbReference type="EMBL" id="MSU92261.1"/>
    </source>
</evidence>
<organism evidence="3 4">
    <name type="scientific">Halovulum marinum</name>
    <dbReference type="NCBI Taxonomy" id="2662447"/>
    <lineage>
        <taxon>Bacteria</taxon>
        <taxon>Pseudomonadati</taxon>
        <taxon>Pseudomonadota</taxon>
        <taxon>Alphaproteobacteria</taxon>
        <taxon>Rhodobacterales</taxon>
        <taxon>Paracoccaceae</taxon>
        <taxon>Halovulum</taxon>
    </lineage>
</organism>
<dbReference type="RefSeq" id="WP_154449757.1">
    <property type="nucleotide sequence ID" value="NZ_WIND01000073.1"/>
</dbReference>
<evidence type="ECO:0000259" key="2">
    <source>
        <dbReference type="Pfam" id="PF05232"/>
    </source>
</evidence>
<dbReference type="Proteomes" id="UP000474957">
    <property type="component" value="Unassembled WGS sequence"/>
</dbReference>
<dbReference type="Pfam" id="PF05232">
    <property type="entry name" value="BTP"/>
    <property type="match status" value="2"/>
</dbReference>
<dbReference type="AlphaFoldDB" id="A0A6L5Z6S3"/>
<keyword evidence="1" id="KW-1133">Transmembrane helix</keyword>
<keyword evidence="4" id="KW-1185">Reference proteome</keyword>
<evidence type="ECO:0000256" key="1">
    <source>
        <dbReference type="SAM" id="Phobius"/>
    </source>
</evidence>
<protein>
    <submittedName>
        <fullName evidence="3">PACE efflux transporter</fullName>
    </submittedName>
</protein>
<comment type="caution">
    <text evidence="3">The sequence shown here is derived from an EMBL/GenBank/DDBJ whole genome shotgun (WGS) entry which is preliminary data.</text>
</comment>
<sequence length="144" mass="15687">MRSTADRIRQAVSFELIGLAVITPLGSWLFGHGLVAIGLLAAVAATLATGWNYVYNLGFDHALRRRTGSTRKSPAVRVLHAVGFEGGLLVLLLPVVAAWLGIGLWQALVLDASFALFYLVYAFVFTWGYDTLFPDPGEPARQRI</sequence>
<dbReference type="InterPro" id="IPR007896">
    <property type="entry name" value="BTP_bacteria"/>
</dbReference>
<proteinExistence type="predicted"/>
<evidence type="ECO:0000313" key="4">
    <source>
        <dbReference type="Proteomes" id="UP000474957"/>
    </source>
</evidence>